<feature type="region of interest" description="Disordered" evidence="5">
    <location>
        <begin position="443"/>
        <end position="469"/>
    </location>
</feature>
<dbReference type="AlphaFoldDB" id="A0A803LEX0"/>
<evidence type="ECO:0000256" key="3">
    <source>
        <dbReference type="PROSITE-ProRule" id="PRU00626"/>
    </source>
</evidence>
<dbReference type="InterPro" id="IPR040286">
    <property type="entry name" value="At3g25440-like"/>
</dbReference>
<dbReference type="InterPro" id="IPR001890">
    <property type="entry name" value="RNA-binding_CRM"/>
</dbReference>
<evidence type="ECO:0000256" key="5">
    <source>
        <dbReference type="SAM" id="MobiDB-lite"/>
    </source>
</evidence>
<dbReference type="GO" id="GO:0003723">
    <property type="term" value="F:RNA binding"/>
    <property type="evidence" value="ECO:0007669"/>
    <property type="project" value="UniProtKB-UniRule"/>
</dbReference>
<feature type="domain" description="CRM" evidence="6">
    <location>
        <begin position="297"/>
        <end position="394"/>
    </location>
</feature>
<dbReference type="SUPFAM" id="SSF75471">
    <property type="entry name" value="YhbY-like"/>
    <property type="match status" value="1"/>
</dbReference>
<dbReference type="Gene3D" id="3.30.110.60">
    <property type="entry name" value="YhbY-like"/>
    <property type="match status" value="1"/>
</dbReference>
<accession>A0A803LEX0</accession>
<dbReference type="EnsemblPlants" id="AUR62011726-RA">
    <property type="protein sequence ID" value="AUR62011726-RA:cds"/>
    <property type="gene ID" value="AUR62011726"/>
</dbReference>
<dbReference type="InterPro" id="IPR011990">
    <property type="entry name" value="TPR-like_helical_dom_sf"/>
</dbReference>
<evidence type="ECO:0000256" key="1">
    <source>
        <dbReference type="ARBA" id="ARBA00022737"/>
    </source>
</evidence>
<dbReference type="Pfam" id="PF13041">
    <property type="entry name" value="PPR_2"/>
    <property type="match status" value="1"/>
</dbReference>
<keyword evidence="1" id="KW-0677">Repeat</keyword>
<sequence>MARPGREHWQGVKRIFRYLRGTADIGLVYGNGKECLVTGYSDSDYAADVDTRRSVTGYVFTLGGSVVSWKSTLQSSVTLSTTEAEYMALTSAAKESIWLKGLVGELGIAQDFATVYCDSLSAICLAKDQVHHDRTKHIDVRYHFLRTDKRIKVAFVAMLMISFYTSFPKVLPKDFVQDPPLGPLLRVSSISGYRGFHSSLFLDSASTDADTLKKSERSSTSQDASTKVKRKKLKGKRAVVRWLKHFRWKKKKEHQRMTAEEKLLYKLNKARKKEERLVEALKKLEPKEWSEATHDPEVLTPEEHFYFLKMGLKCKNYVPVGRRGIYQGVILNMHLHWKKHQTLQVIVKTFTPQEVKEIATELARLTGGIVLDIQEENTIIMYRGKNYSQPPAEIMSPRVTLPRKKALDKSQYRDSLRAVRKYIPRLEQELELLRAQARNKENHASELTEIPTNISPDTHDISSAPLPSLESLHSDKLRELMDQYDKTVEDDDPFTDESVNSDSEDLSDIFETDSDSAENVEQHLYLHEFDKLPAKITDTETFAEDLRQMSVDSKKTELSSENVDLADFDEVDQITECMAMIMSKLRISFSKSRFCLSFSAMAFSEVMTWYVCEANGEEVWSRRHNSGVKSYRQWNRKVLYENNSSKLAAGQQYSHREASTHAMAARSLLLHLRRKIITITNSSNTKINVKFLSSTSTSDALITETLEFEDSSPQISDDLKSRIFRLRLPKRSATNIIQKWINEGNSVTLPELRQISRDLRKSNRYKHALEITEWMVSHNEFKLSDSDYAVRLDLMTKVFGVDAAERYFEGLPHDAKTNETYTALLHSFACAKLTDKAGELFQRMMESGLFFHAITYNEMMTLYISVGQMEKVSSVIEELKRHNVAPDLFTYNLWISSCAATLDIDGVRSVLSEMSQDPQSDDGWVRYRNLANIYVTTGQLSSSGGSSLVEAEKTVTQREWITYDFLILLHAGFGNKDMIDQIWKSLRMTKHKMIGRNYVPILSSYLMLGHIEEVEEIIDQWKNSTTSVFDRSLCDRLANAFVEAGFTETAETFRSLLNEKDDAISESE</sequence>
<evidence type="ECO:0000256" key="4">
    <source>
        <dbReference type="PROSITE-ProRule" id="PRU00708"/>
    </source>
</evidence>
<evidence type="ECO:0000313" key="7">
    <source>
        <dbReference type="EnsemblPlants" id="AUR62011726-RA:cds"/>
    </source>
</evidence>
<feature type="repeat" description="PPR" evidence="4">
    <location>
        <begin position="852"/>
        <end position="886"/>
    </location>
</feature>
<dbReference type="PROSITE" id="PS51375">
    <property type="entry name" value="PPR"/>
    <property type="match status" value="2"/>
</dbReference>
<feature type="repeat" description="PPR" evidence="4">
    <location>
        <begin position="817"/>
        <end position="851"/>
    </location>
</feature>
<dbReference type="CDD" id="cd09272">
    <property type="entry name" value="RNase_HI_RT_Ty1"/>
    <property type="match status" value="1"/>
</dbReference>
<dbReference type="Pfam" id="PF01535">
    <property type="entry name" value="PPR"/>
    <property type="match status" value="1"/>
</dbReference>
<dbReference type="PROSITE" id="PS51295">
    <property type="entry name" value="CRM"/>
    <property type="match status" value="1"/>
</dbReference>
<dbReference type="Pfam" id="PF01985">
    <property type="entry name" value="CRS1_YhbY"/>
    <property type="match status" value="1"/>
</dbReference>
<dbReference type="PANTHER" id="PTHR31426:SF5">
    <property type="entry name" value="OS04G0492900 PROTEIN"/>
    <property type="match status" value="1"/>
</dbReference>
<evidence type="ECO:0000256" key="2">
    <source>
        <dbReference type="ARBA" id="ARBA00022884"/>
    </source>
</evidence>
<reference evidence="7" key="1">
    <citation type="journal article" date="2017" name="Nature">
        <title>The genome of Chenopodium quinoa.</title>
        <authorList>
            <person name="Jarvis D.E."/>
            <person name="Ho Y.S."/>
            <person name="Lightfoot D.J."/>
            <person name="Schmoeckel S.M."/>
            <person name="Li B."/>
            <person name="Borm T.J.A."/>
            <person name="Ohyanagi H."/>
            <person name="Mineta K."/>
            <person name="Michell C.T."/>
            <person name="Saber N."/>
            <person name="Kharbatia N.M."/>
            <person name="Rupper R.R."/>
            <person name="Sharp A.R."/>
            <person name="Dally N."/>
            <person name="Boughton B.A."/>
            <person name="Woo Y.H."/>
            <person name="Gao G."/>
            <person name="Schijlen E.G.W.M."/>
            <person name="Guo X."/>
            <person name="Momin A.A."/>
            <person name="Negrao S."/>
            <person name="Al-Babili S."/>
            <person name="Gehring C."/>
            <person name="Roessner U."/>
            <person name="Jung C."/>
            <person name="Murphy K."/>
            <person name="Arold S.T."/>
            <person name="Gojobori T."/>
            <person name="van der Linden C.G."/>
            <person name="van Loo E.N."/>
            <person name="Jellen E.N."/>
            <person name="Maughan P.J."/>
            <person name="Tester M."/>
        </authorList>
    </citation>
    <scope>NUCLEOTIDE SEQUENCE [LARGE SCALE GENOMIC DNA]</scope>
    <source>
        <strain evidence="7">cv. PI 614886</strain>
    </source>
</reference>
<dbReference type="NCBIfam" id="TIGR00756">
    <property type="entry name" value="PPR"/>
    <property type="match status" value="2"/>
</dbReference>
<dbReference type="InterPro" id="IPR002885">
    <property type="entry name" value="PPR_rpt"/>
</dbReference>
<dbReference type="Proteomes" id="UP000596660">
    <property type="component" value="Unplaced"/>
</dbReference>
<proteinExistence type="predicted"/>
<dbReference type="FunFam" id="1.25.40.10:FF:001248">
    <property type="entry name" value="Pentatricopeptide repeat-containing protein At5g09450, mitochondrial"/>
    <property type="match status" value="1"/>
</dbReference>
<dbReference type="Gene3D" id="1.25.40.10">
    <property type="entry name" value="Tetratricopeptide repeat domain"/>
    <property type="match status" value="1"/>
</dbReference>
<evidence type="ECO:0000259" key="6">
    <source>
        <dbReference type="PROSITE" id="PS51295"/>
    </source>
</evidence>
<dbReference type="InterPro" id="IPR035920">
    <property type="entry name" value="YhbY-like_sf"/>
</dbReference>
<organism evidence="7 8">
    <name type="scientific">Chenopodium quinoa</name>
    <name type="common">Quinoa</name>
    <dbReference type="NCBI Taxonomy" id="63459"/>
    <lineage>
        <taxon>Eukaryota</taxon>
        <taxon>Viridiplantae</taxon>
        <taxon>Streptophyta</taxon>
        <taxon>Embryophyta</taxon>
        <taxon>Tracheophyta</taxon>
        <taxon>Spermatophyta</taxon>
        <taxon>Magnoliopsida</taxon>
        <taxon>eudicotyledons</taxon>
        <taxon>Gunneridae</taxon>
        <taxon>Pentapetalae</taxon>
        <taxon>Caryophyllales</taxon>
        <taxon>Chenopodiaceae</taxon>
        <taxon>Chenopodioideae</taxon>
        <taxon>Atripliceae</taxon>
        <taxon>Chenopodium</taxon>
    </lineage>
</organism>
<name>A0A803LEX0_CHEQI</name>
<keyword evidence="8" id="KW-1185">Reference proteome</keyword>
<dbReference type="SMART" id="SM01103">
    <property type="entry name" value="CRS1_YhbY"/>
    <property type="match status" value="1"/>
</dbReference>
<dbReference type="Gramene" id="AUR62011726-RA">
    <property type="protein sequence ID" value="AUR62011726-RA:cds"/>
    <property type="gene ID" value="AUR62011726"/>
</dbReference>
<keyword evidence="2 3" id="KW-0694">RNA-binding</keyword>
<protein>
    <recommendedName>
        <fullName evidence="6">CRM domain-containing protein</fullName>
    </recommendedName>
</protein>
<dbReference type="PANTHER" id="PTHR31426">
    <property type="entry name" value="GROUP II INTRON SPLICING FACTOR CRS1-LIKE"/>
    <property type="match status" value="1"/>
</dbReference>
<reference evidence="7" key="2">
    <citation type="submission" date="2021-03" db="UniProtKB">
        <authorList>
            <consortium name="EnsemblPlants"/>
        </authorList>
    </citation>
    <scope>IDENTIFICATION</scope>
</reference>
<evidence type="ECO:0000313" key="8">
    <source>
        <dbReference type="Proteomes" id="UP000596660"/>
    </source>
</evidence>